<dbReference type="KEGG" id="gaz:Pan241w_35450"/>
<evidence type="ECO:0000313" key="2">
    <source>
        <dbReference type="Proteomes" id="UP000317171"/>
    </source>
</evidence>
<dbReference type="Pfam" id="PF07394">
    <property type="entry name" value="DUF1501"/>
    <property type="match status" value="1"/>
</dbReference>
<accession>A0A517RHU5</accession>
<evidence type="ECO:0008006" key="3">
    <source>
        <dbReference type="Google" id="ProtNLM"/>
    </source>
</evidence>
<sequence>MMFRVEFGKTGKYCDGVNRRHFLQAGVAGMGAASLSQILHAKAQAEQSGAAKKDTSVILLWLDGGPSHLDLYDMKPDAPSETRGIWNPIHTNVPGMDITEMFPLQAKCADKFSIVRSLHHNTGDHFTGGHWMLTGRGGVSGGSTPGRNPSIGSMATKVLGPRDPSMPSYVSVPYASSIGLRPGYFGGNFLGVQHDPFITGSDPNNKNFQVQNLNLANGLSIQRLKDRKELLKTFDTLRKDVDQSGMLNSMDRLDQKAYELVTGDRARKAFDINSEDDKIRDQYGRHTWGQSVLLARRLVEAGTTFVTVHFGGWDHHWNLKSGYESYLPRVDQAVSALFEDLSQRGMSEKVLVVLCGEFSRTPRMNDGGNGGPPLSKGTPGRDHWGNSMFCLMGGGGVKGGHIIGATNRLGEAPADRPVRPGHIHHTIYRVLGMDPQIHFPDHSGRPTVAIDHGEVIHELF</sequence>
<organism evidence="1 2">
    <name type="scientific">Gimesia alba</name>
    <dbReference type="NCBI Taxonomy" id="2527973"/>
    <lineage>
        <taxon>Bacteria</taxon>
        <taxon>Pseudomonadati</taxon>
        <taxon>Planctomycetota</taxon>
        <taxon>Planctomycetia</taxon>
        <taxon>Planctomycetales</taxon>
        <taxon>Planctomycetaceae</taxon>
        <taxon>Gimesia</taxon>
    </lineage>
</organism>
<dbReference type="InterPro" id="IPR006311">
    <property type="entry name" value="TAT_signal"/>
</dbReference>
<dbReference type="PROSITE" id="PS51318">
    <property type="entry name" value="TAT"/>
    <property type="match status" value="1"/>
</dbReference>
<dbReference type="PANTHER" id="PTHR43737:SF1">
    <property type="entry name" value="DUF1501 DOMAIN-CONTAINING PROTEIN"/>
    <property type="match status" value="1"/>
</dbReference>
<reference evidence="1 2" key="1">
    <citation type="submission" date="2019-02" db="EMBL/GenBank/DDBJ databases">
        <title>Deep-cultivation of Planctomycetes and their phenomic and genomic characterization uncovers novel biology.</title>
        <authorList>
            <person name="Wiegand S."/>
            <person name="Jogler M."/>
            <person name="Boedeker C."/>
            <person name="Pinto D."/>
            <person name="Vollmers J."/>
            <person name="Rivas-Marin E."/>
            <person name="Kohn T."/>
            <person name="Peeters S.H."/>
            <person name="Heuer A."/>
            <person name="Rast P."/>
            <person name="Oberbeckmann S."/>
            <person name="Bunk B."/>
            <person name="Jeske O."/>
            <person name="Meyerdierks A."/>
            <person name="Storesund J.E."/>
            <person name="Kallscheuer N."/>
            <person name="Luecker S."/>
            <person name="Lage O.M."/>
            <person name="Pohl T."/>
            <person name="Merkel B.J."/>
            <person name="Hornburger P."/>
            <person name="Mueller R.-W."/>
            <person name="Bruemmer F."/>
            <person name="Labrenz M."/>
            <person name="Spormann A.M."/>
            <person name="Op den Camp H."/>
            <person name="Overmann J."/>
            <person name="Amann R."/>
            <person name="Jetten M.S.M."/>
            <person name="Mascher T."/>
            <person name="Medema M.H."/>
            <person name="Devos D.P."/>
            <person name="Kaster A.-K."/>
            <person name="Ovreas L."/>
            <person name="Rohde M."/>
            <person name="Galperin M.Y."/>
            <person name="Jogler C."/>
        </authorList>
    </citation>
    <scope>NUCLEOTIDE SEQUENCE [LARGE SCALE GENOMIC DNA]</scope>
    <source>
        <strain evidence="1 2">Pan241w</strain>
    </source>
</reference>
<gene>
    <name evidence="1" type="ORF">Pan241w_35450</name>
</gene>
<dbReference type="SUPFAM" id="SSF53649">
    <property type="entry name" value="Alkaline phosphatase-like"/>
    <property type="match status" value="1"/>
</dbReference>
<dbReference type="InterPro" id="IPR010869">
    <property type="entry name" value="DUF1501"/>
</dbReference>
<name>A0A517RHU5_9PLAN</name>
<dbReference type="Proteomes" id="UP000317171">
    <property type="component" value="Chromosome"/>
</dbReference>
<dbReference type="AlphaFoldDB" id="A0A517RHU5"/>
<dbReference type="RefSeq" id="WP_232107178.1">
    <property type="nucleotide sequence ID" value="NZ_CP036269.1"/>
</dbReference>
<evidence type="ECO:0000313" key="1">
    <source>
        <dbReference type="EMBL" id="QDT43445.1"/>
    </source>
</evidence>
<dbReference type="EMBL" id="CP036269">
    <property type="protein sequence ID" value="QDT43445.1"/>
    <property type="molecule type" value="Genomic_DNA"/>
</dbReference>
<dbReference type="PANTHER" id="PTHR43737">
    <property type="entry name" value="BLL7424 PROTEIN"/>
    <property type="match status" value="1"/>
</dbReference>
<protein>
    <recommendedName>
        <fullName evidence="3">DUF1501 domain-containing protein</fullName>
    </recommendedName>
</protein>
<proteinExistence type="predicted"/>
<dbReference type="InterPro" id="IPR017850">
    <property type="entry name" value="Alkaline_phosphatase_core_sf"/>
</dbReference>
<keyword evidence="2" id="KW-1185">Reference proteome</keyword>